<comment type="caution">
    <text evidence="10">The sequence shown here is derived from an EMBL/GenBank/DDBJ whole genome shotgun (WGS) entry which is preliminary data.</text>
</comment>
<feature type="domain" description="FAD-binding" evidence="9">
    <location>
        <begin position="9"/>
        <end position="175"/>
    </location>
</feature>
<dbReference type="GO" id="GO:0004497">
    <property type="term" value="F:monooxygenase activity"/>
    <property type="evidence" value="ECO:0007669"/>
    <property type="project" value="InterPro"/>
</dbReference>
<dbReference type="PANTHER" id="PTHR47356:SF2">
    <property type="entry name" value="FAD-BINDING DOMAIN-CONTAINING PROTEIN-RELATED"/>
    <property type="match status" value="1"/>
</dbReference>
<keyword evidence="5" id="KW-0274">FAD</keyword>
<dbReference type="SUPFAM" id="SSF51905">
    <property type="entry name" value="FAD/NAD(P)-binding domain"/>
    <property type="match status" value="1"/>
</dbReference>
<keyword evidence="4" id="KW-0812">Transmembrane</keyword>
<evidence type="ECO:0000256" key="1">
    <source>
        <dbReference type="ARBA" id="ARBA00004370"/>
    </source>
</evidence>
<gene>
    <name evidence="10" type="ORF">N7456_003291</name>
</gene>
<keyword evidence="3" id="KW-0285">Flavoprotein</keyword>
<evidence type="ECO:0000313" key="11">
    <source>
        <dbReference type="Proteomes" id="UP001149165"/>
    </source>
</evidence>
<keyword evidence="6" id="KW-1133">Transmembrane helix</keyword>
<dbReference type="OrthoDB" id="2431938at2759"/>
<name>A0A9W9FUD3_9EURO</name>
<dbReference type="Proteomes" id="UP001149165">
    <property type="component" value="Unassembled WGS sequence"/>
</dbReference>
<evidence type="ECO:0000256" key="7">
    <source>
        <dbReference type="ARBA" id="ARBA00023002"/>
    </source>
</evidence>
<keyword evidence="11" id="KW-1185">Reference proteome</keyword>
<dbReference type="PANTHER" id="PTHR47356">
    <property type="entry name" value="FAD-DEPENDENT MONOOXYGENASE ASQG-RELATED"/>
    <property type="match status" value="1"/>
</dbReference>
<evidence type="ECO:0000259" key="9">
    <source>
        <dbReference type="Pfam" id="PF01494"/>
    </source>
</evidence>
<feature type="domain" description="FAD-binding" evidence="9">
    <location>
        <begin position="280"/>
        <end position="341"/>
    </location>
</feature>
<dbReference type="EMBL" id="JAPQKH010000003">
    <property type="protein sequence ID" value="KAJ5106616.1"/>
    <property type="molecule type" value="Genomic_DNA"/>
</dbReference>
<evidence type="ECO:0000256" key="4">
    <source>
        <dbReference type="ARBA" id="ARBA00022692"/>
    </source>
</evidence>
<dbReference type="AlphaFoldDB" id="A0A9W9FUD3"/>
<dbReference type="Gene3D" id="3.50.50.60">
    <property type="entry name" value="FAD/NAD(P)-binding domain"/>
    <property type="match status" value="1"/>
</dbReference>
<comment type="subcellular location">
    <subcellularLocation>
        <location evidence="1">Membrane</location>
    </subcellularLocation>
</comment>
<dbReference type="InterPro" id="IPR002938">
    <property type="entry name" value="FAD-bd"/>
</dbReference>
<evidence type="ECO:0000256" key="5">
    <source>
        <dbReference type="ARBA" id="ARBA00022827"/>
    </source>
</evidence>
<sequence length="453" mass="51210">MKEEIKAFKVIIVGGGPVGLAAAHALHLAGIDFLVLERRISVVEDKGASLIVHPHTLRVLHQFGVLEELLPKGAELHHHLSFTVDGQVFREGTQYTQIRHNHGYGPVAFHRAELIEVLYKRLPTAAREKVLTGKKIVDMSMSPDQVTAICEDGTVFEGSILIGADGVHSKTRQLMRTLALEADPQRSWDSETPYKATYQLLYGSFPSPSVSGFGYDIQSKDKAIMYFSSPDRGWFFLYKKLPKPTKERAFYTDKDVESVAEEFLDFPLTRTVSVRDVWPRMLGAGLTNLDEGIVQYWSLGRIVLVGDACHKMTTHLGLGFNNGVQDVVVLCNNLRATINASPERYPDVDILADTFENYKAIRLSSAFSLKGDVWKSGFETRMHTWHNRWYYFLSRYLCIPHWLEVLVMQYVMTPEFRKGQVLNYVSGEEPMKGLVSWLFPMQSQASEIVETSS</sequence>
<evidence type="ECO:0000256" key="3">
    <source>
        <dbReference type="ARBA" id="ARBA00022630"/>
    </source>
</evidence>
<keyword evidence="7" id="KW-0560">Oxidoreductase</keyword>
<proteinExistence type="inferred from homology"/>
<organism evidence="10 11">
    <name type="scientific">Penicillium angulare</name>
    <dbReference type="NCBI Taxonomy" id="116970"/>
    <lineage>
        <taxon>Eukaryota</taxon>
        <taxon>Fungi</taxon>
        <taxon>Dikarya</taxon>
        <taxon>Ascomycota</taxon>
        <taxon>Pezizomycotina</taxon>
        <taxon>Eurotiomycetes</taxon>
        <taxon>Eurotiomycetidae</taxon>
        <taxon>Eurotiales</taxon>
        <taxon>Aspergillaceae</taxon>
        <taxon>Penicillium</taxon>
    </lineage>
</organism>
<evidence type="ECO:0000256" key="2">
    <source>
        <dbReference type="ARBA" id="ARBA00007992"/>
    </source>
</evidence>
<dbReference type="InterPro" id="IPR050562">
    <property type="entry name" value="FAD_mOase_fung"/>
</dbReference>
<dbReference type="GO" id="GO:0016020">
    <property type="term" value="C:membrane"/>
    <property type="evidence" value="ECO:0007669"/>
    <property type="project" value="UniProtKB-SubCell"/>
</dbReference>
<evidence type="ECO:0000256" key="8">
    <source>
        <dbReference type="ARBA" id="ARBA00023136"/>
    </source>
</evidence>
<protein>
    <submittedName>
        <fullName evidence="10">FAD binding domain-containing protein</fullName>
    </submittedName>
</protein>
<dbReference type="InterPro" id="IPR036188">
    <property type="entry name" value="FAD/NAD-bd_sf"/>
</dbReference>
<reference evidence="10" key="2">
    <citation type="journal article" date="2023" name="IMA Fungus">
        <title>Comparative genomic study of the Penicillium genus elucidates a diverse pangenome and 15 lateral gene transfer events.</title>
        <authorList>
            <person name="Petersen C."/>
            <person name="Sorensen T."/>
            <person name="Nielsen M.R."/>
            <person name="Sondergaard T.E."/>
            <person name="Sorensen J.L."/>
            <person name="Fitzpatrick D.A."/>
            <person name="Frisvad J.C."/>
            <person name="Nielsen K.L."/>
        </authorList>
    </citation>
    <scope>NUCLEOTIDE SEQUENCE</scope>
    <source>
        <strain evidence="10">IBT 30069</strain>
    </source>
</reference>
<evidence type="ECO:0000313" key="10">
    <source>
        <dbReference type="EMBL" id="KAJ5106616.1"/>
    </source>
</evidence>
<comment type="similarity">
    <text evidence="2">Belongs to the paxM FAD-dependent monooxygenase family.</text>
</comment>
<dbReference type="GO" id="GO:0071949">
    <property type="term" value="F:FAD binding"/>
    <property type="evidence" value="ECO:0007669"/>
    <property type="project" value="InterPro"/>
</dbReference>
<accession>A0A9W9FUD3</accession>
<keyword evidence="8" id="KW-0472">Membrane</keyword>
<dbReference type="PRINTS" id="PR00420">
    <property type="entry name" value="RNGMNOXGNASE"/>
</dbReference>
<evidence type="ECO:0000256" key="6">
    <source>
        <dbReference type="ARBA" id="ARBA00022989"/>
    </source>
</evidence>
<dbReference type="Pfam" id="PF01494">
    <property type="entry name" value="FAD_binding_3"/>
    <property type="match status" value="2"/>
</dbReference>
<reference evidence="10" key="1">
    <citation type="submission" date="2022-11" db="EMBL/GenBank/DDBJ databases">
        <authorList>
            <person name="Petersen C."/>
        </authorList>
    </citation>
    <scope>NUCLEOTIDE SEQUENCE</scope>
    <source>
        <strain evidence="10">IBT 30069</strain>
    </source>
</reference>